<reference evidence="4" key="1">
    <citation type="submission" date="2022-07" db="EMBL/GenBank/DDBJ databases">
        <title>Genome sequencing of Photobacterium atrarenae GJH2-4.</title>
        <authorList>
            <person name="Park S.-J."/>
        </authorList>
    </citation>
    <scope>NUCLEOTIDE SEQUENCE</scope>
    <source>
        <strain evidence="4">GJH2-4</strain>
    </source>
</reference>
<protein>
    <submittedName>
        <fullName evidence="4">PhzF family phenazine biosynthesis protein</fullName>
    </submittedName>
</protein>
<evidence type="ECO:0000313" key="4">
    <source>
        <dbReference type="EMBL" id="UTV29656.1"/>
    </source>
</evidence>
<dbReference type="RefSeq" id="WP_255390974.1">
    <property type="nucleotide sequence ID" value="NZ_CP101509.1"/>
</dbReference>
<evidence type="ECO:0000256" key="3">
    <source>
        <dbReference type="SAM" id="SignalP"/>
    </source>
</evidence>
<organism evidence="4 5">
    <name type="scientific">Photobacterium atrarenae</name>
    <dbReference type="NCBI Taxonomy" id="865757"/>
    <lineage>
        <taxon>Bacteria</taxon>
        <taxon>Pseudomonadati</taxon>
        <taxon>Pseudomonadota</taxon>
        <taxon>Gammaproteobacteria</taxon>
        <taxon>Vibrionales</taxon>
        <taxon>Vibrionaceae</taxon>
        <taxon>Photobacterium</taxon>
    </lineage>
</organism>
<feature type="signal peptide" evidence="3">
    <location>
        <begin position="1"/>
        <end position="22"/>
    </location>
</feature>
<evidence type="ECO:0000256" key="2">
    <source>
        <dbReference type="ARBA" id="ARBA00023235"/>
    </source>
</evidence>
<feature type="chain" id="PRO_5046840188" evidence="3">
    <location>
        <begin position="23"/>
        <end position="298"/>
    </location>
</feature>
<name>A0ABY5GKI3_9GAMM</name>
<keyword evidence="5" id="KW-1185">Reference proteome</keyword>
<dbReference type="InterPro" id="IPR003719">
    <property type="entry name" value="Phenazine_PhzF-like"/>
</dbReference>
<dbReference type="NCBIfam" id="TIGR00654">
    <property type="entry name" value="PhzF_family"/>
    <property type="match status" value="1"/>
</dbReference>
<dbReference type="Gene3D" id="3.10.310.10">
    <property type="entry name" value="Diaminopimelate Epimerase, Chain A, domain 1"/>
    <property type="match status" value="2"/>
</dbReference>
<dbReference type="PANTHER" id="PTHR13774:SF39">
    <property type="entry name" value="BIOSYNTHESIS PROTEIN, PUTATIVE-RELATED"/>
    <property type="match status" value="1"/>
</dbReference>
<comment type="similarity">
    <text evidence="1">Belongs to the PhzF family.</text>
</comment>
<dbReference type="EMBL" id="CP101509">
    <property type="protein sequence ID" value="UTV29656.1"/>
    <property type="molecule type" value="Genomic_DNA"/>
</dbReference>
<proteinExistence type="inferred from homology"/>
<dbReference type="Proteomes" id="UP001057998">
    <property type="component" value="Chromosome 2"/>
</dbReference>
<keyword evidence="2" id="KW-0413">Isomerase</keyword>
<dbReference type="PIRSF" id="PIRSF016184">
    <property type="entry name" value="PhzC_PhzF"/>
    <property type="match status" value="1"/>
</dbReference>
<keyword evidence="3" id="KW-0732">Signal</keyword>
<sequence length="298" mass="31939">MTTPSASATAMHLSLTVLLVNAFTDNGSGGNPAGVVLDAPDLTCEQKTDIARQVGYSETAFVQTGSDADFHVEFYTPEGEVDFCGHATVATFSAMRDQGHLQPGHYTQKTKAGILGIEIETDVVRMEQALPQTRPGPAVDSVCRALGIPEAAIRDTQLPIEIISTGLPDILVPVASGYLSRLQPNFQHLAECSRNFEAIGFHVFELGEDEMITAHCRNFAPLYGIDEEAATGSGNGALSCYLAKHCYPGKTQFRFEQGLAMGSPSSIEAALEYSCQSITRVMVQGKATIIGQRDITYA</sequence>
<evidence type="ECO:0000313" key="5">
    <source>
        <dbReference type="Proteomes" id="UP001057998"/>
    </source>
</evidence>
<evidence type="ECO:0000256" key="1">
    <source>
        <dbReference type="ARBA" id="ARBA00008270"/>
    </source>
</evidence>
<dbReference type="PANTHER" id="PTHR13774">
    <property type="entry name" value="PHENAZINE BIOSYNTHESIS PROTEIN"/>
    <property type="match status" value="1"/>
</dbReference>
<dbReference type="Pfam" id="PF02567">
    <property type="entry name" value="PhzC-PhzF"/>
    <property type="match status" value="1"/>
</dbReference>
<dbReference type="SUPFAM" id="SSF54506">
    <property type="entry name" value="Diaminopimelate epimerase-like"/>
    <property type="match status" value="1"/>
</dbReference>
<gene>
    <name evidence="4" type="ORF">NNL38_21840</name>
</gene>
<accession>A0ABY5GKI3</accession>